<dbReference type="CDD" id="cd07022">
    <property type="entry name" value="S49_Sppa_36K_type"/>
    <property type="match status" value="1"/>
</dbReference>
<dbReference type="EMBL" id="JALPRF010000003">
    <property type="protein sequence ID" value="MCK8493791.1"/>
    <property type="molecule type" value="Genomic_DNA"/>
</dbReference>
<comment type="similarity">
    <text evidence="1">Belongs to the peptidase S49 family.</text>
</comment>
<feature type="domain" description="Peptidase S49" evidence="2">
    <location>
        <begin position="133"/>
        <end position="283"/>
    </location>
</feature>
<dbReference type="Gene3D" id="3.90.226.10">
    <property type="entry name" value="2-enoyl-CoA Hydratase, Chain A, domain 1"/>
    <property type="match status" value="1"/>
</dbReference>
<accession>A0ABT0HNP7</accession>
<proteinExistence type="inferred from homology"/>
<dbReference type="RefSeq" id="WP_248478415.1">
    <property type="nucleotide sequence ID" value="NZ_JALPRF010000003.1"/>
</dbReference>
<evidence type="ECO:0000259" key="2">
    <source>
        <dbReference type="Pfam" id="PF01343"/>
    </source>
</evidence>
<dbReference type="InterPro" id="IPR002142">
    <property type="entry name" value="Peptidase_S49"/>
</dbReference>
<dbReference type="Pfam" id="PF01343">
    <property type="entry name" value="Peptidase_S49"/>
    <property type="match status" value="1"/>
</dbReference>
<comment type="caution">
    <text evidence="3">The sequence shown here is derived from an EMBL/GenBank/DDBJ whole genome shotgun (WGS) entry which is preliminary data.</text>
</comment>
<organism evidence="3 4">
    <name type="scientific">Spirosoma liriopis</name>
    <dbReference type="NCBI Taxonomy" id="2937440"/>
    <lineage>
        <taxon>Bacteria</taxon>
        <taxon>Pseudomonadati</taxon>
        <taxon>Bacteroidota</taxon>
        <taxon>Cytophagia</taxon>
        <taxon>Cytophagales</taxon>
        <taxon>Cytophagaceae</taxon>
        <taxon>Spirosoma</taxon>
    </lineage>
</organism>
<evidence type="ECO:0000313" key="4">
    <source>
        <dbReference type="Proteomes" id="UP001202180"/>
    </source>
</evidence>
<evidence type="ECO:0000313" key="3">
    <source>
        <dbReference type="EMBL" id="MCK8493791.1"/>
    </source>
</evidence>
<keyword evidence="4" id="KW-1185">Reference proteome</keyword>
<protein>
    <submittedName>
        <fullName evidence="3">S49 family peptidase</fullName>
    </submittedName>
</protein>
<dbReference type="PANTHER" id="PTHR42987:SF4">
    <property type="entry name" value="PROTEASE SOHB-RELATED"/>
    <property type="match status" value="1"/>
</dbReference>
<sequence length="288" mass="31361">MSVNLNGIWAISYLHVSTVMAALEANQFRPYLTGYPDVPATVLEACSSQTDYTIEGYWADRLSIGQDAQVPVIPVTGILTRSDLYGNVFSTDFIISMLYNIAANDKKKGVILDFNTGGGQVAGIAEFVQAVRAVKEKKPVVSSVQFCASAGYWVGSQGNEVHMKPGTVSSVGSIGTMYMHVNRAKAMAQAGLEPEIFRSTGSIHKNRQNDIEPLDDEARAEIQKGLDASNKVFKADVRIGRGTKIKSDDVYTGKLYNTQDSIKEGLADKVADLQTSYQRVLQLSKNYA</sequence>
<name>A0ABT0HNP7_9BACT</name>
<dbReference type="SUPFAM" id="SSF52096">
    <property type="entry name" value="ClpP/crotonase"/>
    <property type="match status" value="1"/>
</dbReference>
<dbReference type="InterPro" id="IPR033855">
    <property type="entry name" value="Protein_C"/>
</dbReference>
<evidence type="ECO:0000256" key="1">
    <source>
        <dbReference type="ARBA" id="ARBA00008683"/>
    </source>
</evidence>
<dbReference type="Proteomes" id="UP001202180">
    <property type="component" value="Unassembled WGS sequence"/>
</dbReference>
<dbReference type="PANTHER" id="PTHR42987">
    <property type="entry name" value="PEPTIDASE S49"/>
    <property type="match status" value="1"/>
</dbReference>
<dbReference type="InterPro" id="IPR029045">
    <property type="entry name" value="ClpP/crotonase-like_dom_sf"/>
</dbReference>
<gene>
    <name evidence="3" type="ORF">M0L20_18135</name>
</gene>
<reference evidence="3 4" key="1">
    <citation type="submission" date="2022-04" db="EMBL/GenBank/DDBJ databases">
        <title>Spirosoma sp. strain RP8 genome sequencing and assembly.</title>
        <authorList>
            <person name="Jung Y."/>
        </authorList>
    </citation>
    <scope>NUCLEOTIDE SEQUENCE [LARGE SCALE GENOMIC DNA]</scope>
    <source>
        <strain evidence="3 4">RP8</strain>
    </source>
</reference>